<evidence type="ECO:0000259" key="6">
    <source>
        <dbReference type="PROSITE" id="PS50850"/>
    </source>
</evidence>
<keyword evidence="3 5" id="KW-1133">Transmembrane helix</keyword>
<protein>
    <submittedName>
        <fullName evidence="7">Major facilitator superfamily domain-containing protein</fullName>
    </submittedName>
</protein>
<evidence type="ECO:0000313" key="7">
    <source>
        <dbReference type="EMBL" id="KAE8156845.1"/>
    </source>
</evidence>
<keyword evidence="4 5" id="KW-0472">Membrane</keyword>
<feature type="transmembrane region" description="Helical" evidence="5">
    <location>
        <begin position="96"/>
        <end position="116"/>
    </location>
</feature>
<feature type="transmembrane region" description="Helical" evidence="5">
    <location>
        <begin position="67"/>
        <end position="84"/>
    </location>
</feature>
<gene>
    <name evidence="7" type="ORF">BDV40DRAFT_305682</name>
</gene>
<dbReference type="PANTHER" id="PTHR23501">
    <property type="entry name" value="MAJOR FACILITATOR SUPERFAMILY"/>
    <property type="match status" value="1"/>
</dbReference>
<dbReference type="PROSITE" id="PS50850">
    <property type="entry name" value="MFS"/>
    <property type="match status" value="1"/>
</dbReference>
<dbReference type="Gene3D" id="1.20.1250.20">
    <property type="entry name" value="MFS general substrate transporter like domains"/>
    <property type="match status" value="1"/>
</dbReference>
<feature type="transmembrane region" description="Helical" evidence="5">
    <location>
        <begin position="152"/>
        <end position="171"/>
    </location>
</feature>
<feature type="transmembrane region" description="Helical" evidence="5">
    <location>
        <begin position="256"/>
        <end position="281"/>
    </location>
</feature>
<sequence length="548" mass="58622">MESQENITVVADKPTGHRIPFPHGWRLCLIILGLMISLYLVNLEVTIVSTSLIAITSDLNGFSKTSWIITGFLITYTGFMSIWTRVSDIIGRKKTLLAAEVVFLAFSLGCGLSPSVNTLIICRSFQGIGGAGIYPLTILCTYETVPKPKMPLLGGMLSLAIACAALTGPLIGGVLAQNSDWRWAFYVNLPPGAVAVIMLIIAMPANHGSVPSKSIAQLKPSVTLFRELDLLGAILLLSASLLLITVLNETNLSFEWASGTAIGLLVAGGVSWMAFFAWEWVIDGRPGFHPIFPKRLLFNRAWMGMLIITFASGCPWNVIIVYLAQRFQVLEKLSPVDAGIRLIPYSALATVGTAVSYLACLRGRIPFVYLILFGSVLQTVGIAFFSILPQTDSFPSAGYGYEVIAGTGIGVTIGICVLAVPYAVETRDLATATGALNQCRFLGGGIGLAIAANIQYGNLKSELAGTLLPEQLQQLLENSSTVGTLPAQLQAAVGDVFAKSYTHQYQAMIAFAAVQIPASLLILRRGGQYVVKEDETNESDSSGSDTTV</sequence>
<dbReference type="EMBL" id="ML738744">
    <property type="protein sequence ID" value="KAE8156845.1"/>
    <property type="molecule type" value="Genomic_DNA"/>
</dbReference>
<feature type="transmembrane region" description="Helical" evidence="5">
    <location>
        <begin position="399"/>
        <end position="420"/>
    </location>
</feature>
<dbReference type="GO" id="GO:0022857">
    <property type="term" value="F:transmembrane transporter activity"/>
    <property type="evidence" value="ECO:0007669"/>
    <property type="project" value="InterPro"/>
</dbReference>
<reference evidence="7 8" key="1">
    <citation type="submission" date="2019-04" db="EMBL/GenBank/DDBJ databases">
        <title>Friends and foes A comparative genomics study of 23 Aspergillus species from section Flavi.</title>
        <authorList>
            <consortium name="DOE Joint Genome Institute"/>
            <person name="Kjaerbolling I."/>
            <person name="Vesth T."/>
            <person name="Frisvad J.C."/>
            <person name="Nybo J.L."/>
            <person name="Theobald S."/>
            <person name="Kildgaard S."/>
            <person name="Isbrandt T."/>
            <person name="Kuo A."/>
            <person name="Sato A."/>
            <person name="Lyhne E.K."/>
            <person name="Kogle M.E."/>
            <person name="Wiebenga A."/>
            <person name="Kun R.S."/>
            <person name="Lubbers R.J."/>
            <person name="Makela M.R."/>
            <person name="Barry K."/>
            <person name="Chovatia M."/>
            <person name="Clum A."/>
            <person name="Daum C."/>
            <person name="Haridas S."/>
            <person name="He G."/>
            <person name="LaButti K."/>
            <person name="Lipzen A."/>
            <person name="Mondo S."/>
            <person name="Riley R."/>
            <person name="Salamov A."/>
            <person name="Simmons B.A."/>
            <person name="Magnuson J.K."/>
            <person name="Henrissat B."/>
            <person name="Mortensen U.H."/>
            <person name="Larsen T.O."/>
            <person name="Devries R.P."/>
            <person name="Grigoriev I.V."/>
            <person name="Machida M."/>
            <person name="Baker S.E."/>
            <person name="Andersen M.R."/>
        </authorList>
    </citation>
    <scope>NUCLEOTIDE SEQUENCE [LARGE SCALE GENOMIC DNA]</scope>
    <source>
        <strain evidence="7 8">CBS 117626</strain>
    </source>
</reference>
<evidence type="ECO:0000313" key="8">
    <source>
        <dbReference type="Proteomes" id="UP000326950"/>
    </source>
</evidence>
<evidence type="ECO:0000256" key="2">
    <source>
        <dbReference type="ARBA" id="ARBA00022692"/>
    </source>
</evidence>
<evidence type="ECO:0000256" key="5">
    <source>
        <dbReference type="SAM" id="Phobius"/>
    </source>
</evidence>
<dbReference type="Proteomes" id="UP000326950">
    <property type="component" value="Unassembled WGS sequence"/>
</dbReference>
<keyword evidence="8" id="KW-1185">Reference proteome</keyword>
<dbReference type="SUPFAM" id="SSF103473">
    <property type="entry name" value="MFS general substrate transporter"/>
    <property type="match status" value="1"/>
</dbReference>
<dbReference type="PANTHER" id="PTHR23501:SF43">
    <property type="entry name" value="MULTIDRUG TRANSPORTER, PUTATIVE (AFU_ORTHOLOGUE AFUA_6G03040)-RELATED"/>
    <property type="match status" value="1"/>
</dbReference>
<feature type="transmembrane region" description="Helical" evidence="5">
    <location>
        <begin position="302"/>
        <end position="322"/>
    </location>
</feature>
<dbReference type="InterPro" id="IPR011701">
    <property type="entry name" value="MFS"/>
</dbReference>
<organism evidence="7 8">
    <name type="scientific">Aspergillus tamarii</name>
    <dbReference type="NCBI Taxonomy" id="41984"/>
    <lineage>
        <taxon>Eukaryota</taxon>
        <taxon>Fungi</taxon>
        <taxon>Dikarya</taxon>
        <taxon>Ascomycota</taxon>
        <taxon>Pezizomycotina</taxon>
        <taxon>Eurotiomycetes</taxon>
        <taxon>Eurotiomycetidae</taxon>
        <taxon>Eurotiales</taxon>
        <taxon>Aspergillaceae</taxon>
        <taxon>Aspergillus</taxon>
        <taxon>Aspergillus subgen. Circumdati</taxon>
    </lineage>
</organism>
<dbReference type="InterPro" id="IPR036259">
    <property type="entry name" value="MFS_trans_sf"/>
</dbReference>
<evidence type="ECO:0000256" key="1">
    <source>
        <dbReference type="ARBA" id="ARBA00004141"/>
    </source>
</evidence>
<feature type="transmembrane region" description="Helical" evidence="5">
    <location>
        <begin position="224"/>
        <end position="244"/>
    </location>
</feature>
<dbReference type="InterPro" id="IPR020846">
    <property type="entry name" value="MFS_dom"/>
</dbReference>
<feature type="transmembrane region" description="Helical" evidence="5">
    <location>
        <begin position="183"/>
        <end position="203"/>
    </location>
</feature>
<evidence type="ECO:0000256" key="4">
    <source>
        <dbReference type="ARBA" id="ARBA00023136"/>
    </source>
</evidence>
<evidence type="ECO:0000256" key="3">
    <source>
        <dbReference type="ARBA" id="ARBA00022989"/>
    </source>
</evidence>
<proteinExistence type="predicted"/>
<dbReference type="Gene3D" id="1.20.1720.10">
    <property type="entry name" value="Multidrug resistance protein D"/>
    <property type="match status" value="1"/>
</dbReference>
<feature type="transmembrane region" description="Helical" evidence="5">
    <location>
        <begin position="27"/>
        <end position="55"/>
    </location>
</feature>
<comment type="subcellular location">
    <subcellularLocation>
        <location evidence="1">Membrane</location>
        <topology evidence="1">Multi-pass membrane protein</topology>
    </subcellularLocation>
</comment>
<feature type="transmembrane region" description="Helical" evidence="5">
    <location>
        <begin position="367"/>
        <end position="387"/>
    </location>
</feature>
<accession>A0A5N6UDY8</accession>
<dbReference type="AlphaFoldDB" id="A0A5N6UDY8"/>
<dbReference type="GO" id="GO:0005886">
    <property type="term" value="C:plasma membrane"/>
    <property type="evidence" value="ECO:0007669"/>
    <property type="project" value="TreeGrafter"/>
</dbReference>
<feature type="domain" description="Major facilitator superfamily (MFS) profile" evidence="6">
    <location>
        <begin position="30"/>
        <end position="530"/>
    </location>
</feature>
<dbReference type="Pfam" id="PF07690">
    <property type="entry name" value="MFS_1"/>
    <property type="match status" value="1"/>
</dbReference>
<name>A0A5N6UDY8_ASPTM</name>
<keyword evidence="2 5" id="KW-0812">Transmembrane</keyword>
<dbReference type="OrthoDB" id="440553at2759"/>